<evidence type="ECO:0000313" key="9">
    <source>
        <dbReference type="Proteomes" id="UP000824890"/>
    </source>
</evidence>
<dbReference type="InterPro" id="IPR002885">
    <property type="entry name" value="PPR_rpt"/>
</dbReference>
<evidence type="ECO:0000256" key="3">
    <source>
        <dbReference type="ARBA" id="ARBA00023125"/>
    </source>
</evidence>
<evidence type="ECO:0000256" key="2">
    <source>
        <dbReference type="ARBA" id="ARBA00022737"/>
    </source>
</evidence>
<dbReference type="PANTHER" id="PTHR24015">
    <property type="entry name" value="OS07G0578800 PROTEIN-RELATED"/>
    <property type="match status" value="1"/>
</dbReference>
<comment type="similarity">
    <text evidence="6">Belongs to the HSF family.</text>
</comment>
<dbReference type="InterPro" id="IPR036390">
    <property type="entry name" value="WH_DNA-bd_sf"/>
</dbReference>
<dbReference type="SUPFAM" id="SSF46785">
    <property type="entry name" value="Winged helix' DNA-binding domain"/>
    <property type="match status" value="1"/>
</dbReference>
<dbReference type="SMART" id="SM00415">
    <property type="entry name" value="HSF"/>
    <property type="match status" value="1"/>
</dbReference>
<dbReference type="PROSITE" id="PS51375">
    <property type="entry name" value="PPR"/>
    <property type="match status" value="2"/>
</dbReference>
<protein>
    <recommendedName>
        <fullName evidence="7">HSF-type DNA-binding domain-containing protein</fullName>
    </recommendedName>
</protein>
<evidence type="ECO:0000259" key="7">
    <source>
        <dbReference type="SMART" id="SM00415"/>
    </source>
</evidence>
<feature type="repeat" description="PPR" evidence="5">
    <location>
        <begin position="178"/>
        <end position="212"/>
    </location>
</feature>
<dbReference type="Pfam" id="PF01535">
    <property type="entry name" value="PPR"/>
    <property type="match status" value="3"/>
</dbReference>
<dbReference type="InterPro" id="IPR000232">
    <property type="entry name" value="HSF_DNA-bd"/>
</dbReference>
<dbReference type="InterPro" id="IPR036388">
    <property type="entry name" value="WH-like_DNA-bd_sf"/>
</dbReference>
<dbReference type="Pfam" id="PF00447">
    <property type="entry name" value="HSF_DNA-bind"/>
    <property type="match status" value="1"/>
</dbReference>
<evidence type="ECO:0000256" key="5">
    <source>
        <dbReference type="PROSITE-ProRule" id="PRU00708"/>
    </source>
</evidence>
<dbReference type="Proteomes" id="UP000824890">
    <property type="component" value="Unassembled WGS sequence"/>
</dbReference>
<dbReference type="InterPro" id="IPR011990">
    <property type="entry name" value="TPR-like_helical_dom_sf"/>
</dbReference>
<organism evidence="8 9">
    <name type="scientific">Brassica napus</name>
    <name type="common">Rape</name>
    <dbReference type="NCBI Taxonomy" id="3708"/>
    <lineage>
        <taxon>Eukaryota</taxon>
        <taxon>Viridiplantae</taxon>
        <taxon>Streptophyta</taxon>
        <taxon>Embryophyta</taxon>
        <taxon>Tracheophyta</taxon>
        <taxon>Spermatophyta</taxon>
        <taxon>Magnoliopsida</taxon>
        <taxon>eudicotyledons</taxon>
        <taxon>Gunneridae</taxon>
        <taxon>Pentapetalae</taxon>
        <taxon>rosids</taxon>
        <taxon>malvids</taxon>
        <taxon>Brassicales</taxon>
        <taxon>Brassicaceae</taxon>
        <taxon>Brassiceae</taxon>
        <taxon>Brassica</taxon>
    </lineage>
</organism>
<dbReference type="EMBL" id="JAGKQM010000010">
    <property type="protein sequence ID" value="KAH0906551.1"/>
    <property type="molecule type" value="Genomic_DNA"/>
</dbReference>
<feature type="repeat" description="PPR" evidence="5">
    <location>
        <begin position="456"/>
        <end position="490"/>
    </location>
</feature>
<dbReference type="InterPro" id="IPR046960">
    <property type="entry name" value="PPR_At4g14850-like_plant"/>
</dbReference>
<evidence type="ECO:0000313" key="8">
    <source>
        <dbReference type="EMBL" id="KAH0906551.1"/>
    </source>
</evidence>
<name>A0ABQ8BNY5_BRANA</name>
<proteinExistence type="inferred from homology"/>
<keyword evidence="3" id="KW-0238">DNA-binding</keyword>
<gene>
    <name evidence="8" type="ORF">HID58_038378</name>
</gene>
<sequence>MGMCSFYSDIYEVVDDPSLDSIISWSKSNKSFVIWDPKELVEKILPRLLHYKLSHFITEIEIYGFVRIEGSEHLEFGHEQYFVRGKPELLTKMRYQAVSNMVKKGRERAEKKISVGDQMMRCRYAPIRFNKIKRSSKKSSKKAKAITPLETIYESLWYCVSFGEKNNSLLLRLTPSRNVVSWTSLVFGLVQNGHFSSVLLEFLEMRREGVFPNDFTFPCAFIAAASLRLSVTGKQIHGLSVKCGRLLDVFVGCSAFDMYCKTKLRGDARKMFDEIPHRNLATWNAFLSNSVTDGRPREAVGAFIEFRKIGGHPNSITFCAFLNACSDELLLSLGEQLHVLVFCSGFDTIVSVCNGLINFYGKCKKIHCSETVFAEMGTKNDVSWCSLVAVYVQNHENEKASLLFLCLELGRSVHAHAVKACAERTIFVGSALVDMYGKCGCIQDSEQAFGEMPKKNLVTMNSLIGGYAHQGQVDMALALFDQMAPHGDGNSGVDEN</sequence>
<keyword evidence="2" id="KW-0677">Repeat</keyword>
<dbReference type="PANTHER" id="PTHR24015:SF548">
    <property type="entry name" value="OS08G0340900 PROTEIN"/>
    <property type="match status" value="1"/>
</dbReference>
<keyword evidence="9" id="KW-1185">Reference proteome</keyword>
<comment type="subcellular location">
    <subcellularLocation>
        <location evidence="1">Nucleus</location>
    </subcellularLocation>
</comment>
<comment type="caution">
    <text evidence="8">The sequence shown here is derived from an EMBL/GenBank/DDBJ whole genome shotgun (WGS) entry which is preliminary data.</text>
</comment>
<dbReference type="Gene3D" id="1.10.10.10">
    <property type="entry name" value="Winged helix-like DNA-binding domain superfamily/Winged helix DNA-binding domain"/>
    <property type="match status" value="1"/>
</dbReference>
<reference evidence="8 9" key="1">
    <citation type="submission" date="2021-05" db="EMBL/GenBank/DDBJ databases">
        <title>Genome Assembly of Synthetic Allotetraploid Brassica napus Reveals Homoeologous Exchanges between Subgenomes.</title>
        <authorList>
            <person name="Davis J.T."/>
        </authorList>
    </citation>
    <scope>NUCLEOTIDE SEQUENCE [LARGE SCALE GENOMIC DNA]</scope>
    <source>
        <strain evidence="9">cv. Da-Ae</strain>
        <tissue evidence="8">Seedling</tissue>
    </source>
</reference>
<feature type="non-terminal residue" evidence="8">
    <location>
        <position position="496"/>
    </location>
</feature>
<feature type="domain" description="HSF-type DNA-binding" evidence="7">
    <location>
        <begin position="2"/>
        <end position="96"/>
    </location>
</feature>
<keyword evidence="4" id="KW-0539">Nucleus</keyword>
<evidence type="ECO:0000256" key="1">
    <source>
        <dbReference type="ARBA" id="ARBA00004123"/>
    </source>
</evidence>
<dbReference type="Gene3D" id="1.25.40.10">
    <property type="entry name" value="Tetratricopeptide repeat domain"/>
    <property type="match status" value="3"/>
</dbReference>
<dbReference type="PRINTS" id="PR00056">
    <property type="entry name" value="HSFDOMAIN"/>
</dbReference>
<evidence type="ECO:0000256" key="4">
    <source>
        <dbReference type="ARBA" id="ARBA00023242"/>
    </source>
</evidence>
<dbReference type="NCBIfam" id="TIGR00756">
    <property type="entry name" value="PPR"/>
    <property type="match status" value="1"/>
</dbReference>
<evidence type="ECO:0000256" key="6">
    <source>
        <dbReference type="RuleBase" id="RU004020"/>
    </source>
</evidence>
<accession>A0ABQ8BNY5</accession>